<gene>
    <name evidence="2" type="ORF">GTO87_01820</name>
</gene>
<protein>
    <submittedName>
        <fullName evidence="2">Arc family DNA-binding protein</fullName>
    </submittedName>
</protein>
<reference evidence="2 3" key="1">
    <citation type="submission" date="2020-01" db="EMBL/GenBank/DDBJ databases">
        <title>Complete and circular genome sequences of six lactobacillus isolates from horses.</title>
        <authorList>
            <person name="Hassan H.M."/>
        </authorList>
    </citation>
    <scope>NUCLEOTIDE SEQUENCE [LARGE SCALE GENOMIC DNA]</scope>
    <source>
        <strain evidence="2 3">1A</strain>
    </source>
</reference>
<dbReference type="SUPFAM" id="SSF47598">
    <property type="entry name" value="Ribbon-helix-helix"/>
    <property type="match status" value="1"/>
</dbReference>
<dbReference type="AlphaFoldDB" id="A0A7H9EJY0"/>
<dbReference type="RefSeq" id="WP_180849317.1">
    <property type="nucleotide sequence ID" value="NZ_CP047418.1"/>
</dbReference>
<evidence type="ECO:0000259" key="1">
    <source>
        <dbReference type="Pfam" id="PF03869"/>
    </source>
</evidence>
<dbReference type="InterPro" id="IPR013321">
    <property type="entry name" value="Arc_rbn_hlx_hlx"/>
</dbReference>
<accession>A0A7H9EJY0</accession>
<sequence length="119" mass="13342">MRQSEMTTFLLRLPQALKRQLEEKAQADKRSVNSTVVDIISRALAVHPTGTSLEQRNFIGQKVTAKQIDAVNGLVHLQGIYYRYLIEGNQEYTPTEDYIVIEAVGNILTLRPLVKSGGD</sequence>
<dbReference type="EMBL" id="CP047418">
    <property type="protein sequence ID" value="QLL77465.1"/>
    <property type="molecule type" value="Genomic_DNA"/>
</dbReference>
<evidence type="ECO:0000313" key="3">
    <source>
        <dbReference type="Proteomes" id="UP000510886"/>
    </source>
</evidence>
<dbReference type="GO" id="GO:0006355">
    <property type="term" value="P:regulation of DNA-templated transcription"/>
    <property type="evidence" value="ECO:0007669"/>
    <property type="project" value="InterPro"/>
</dbReference>
<name>A0A7H9EJY0_9LACO</name>
<keyword evidence="2" id="KW-0238">DNA-binding</keyword>
<dbReference type="Gene3D" id="1.10.1220.10">
    <property type="entry name" value="Met repressor-like"/>
    <property type="match status" value="1"/>
</dbReference>
<dbReference type="InterPro" id="IPR010985">
    <property type="entry name" value="Ribbon_hlx_hlx"/>
</dbReference>
<dbReference type="InterPro" id="IPR005569">
    <property type="entry name" value="Arc_DNA-bd_dom"/>
</dbReference>
<proteinExistence type="predicted"/>
<evidence type="ECO:0000313" key="2">
    <source>
        <dbReference type="EMBL" id="QLL77465.1"/>
    </source>
</evidence>
<dbReference type="GO" id="GO:0003677">
    <property type="term" value="F:DNA binding"/>
    <property type="evidence" value="ECO:0007669"/>
    <property type="project" value="UniProtKB-KW"/>
</dbReference>
<feature type="domain" description="Arc-like DNA binding" evidence="1">
    <location>
        <begin position="4"/>
        <end position="44"/>
    </location>
</feature>
<dbReference type="Pfam" id="PF03869">
    <property type="entry name" value="Arc"/>
    <property type="match status" value="1"/>
</dbReference>
<dbReference type="KEGG" id="lsw:GTO87_01820"/>
<dbReference type="Proteomes" id="UP000510886">
    <property type="component" value="Chromosome"/>
</dbReference>
<organism evidence="2 3">
    <name type="scientific">Ligilactobacillus saerimneri</name>
    <dbReference type="NCBI Taxonomy" id="228229"/>
    <lineage>
        <taxon>Bacteria</taxon>
        <taxon>Bacillati</taxon>
        <taxon>Bacillota</taxon>
        <taxon>Bacilli</taxon>
        <taxon>Lactobacillales</taxon>
        <taxon>Lactobacillaceae</taxon>
        <taxon>Ligilactobacillus</taxon>
    </lineage>
</organism>